<dbReference type="InterPro" id="IPR014543">
    <property type="entry name" value="UCP028291"/>
</dbReference>
<accession>A0A1N7ECJ8</accession>
<evidence type="ECO:0008006" key="3">
    <source>
        <dbReference type="Google" id="ProtNLM"/>
    </source>
</evidence>
<dbReference type="Pfam" id="PF09981">
    <property type="entry name" value="DUF2218"/>
    <property type="match status" value="1"/>
</dbReference>
<keyword evidence="2" id="KW-1185">Reference proteome</keyword>
<dbReference type="EMBL" id="FTNU01000004">
    <property type="protein sequence ID" value="SIR85807.1"/>
    <property type="molecule type" value="Genomic_DNA"/>
</dbReference>
<dbReference type="Proteomes" id="UP000187495">
    <property type="component" value="Unassembled WGS sequence"/>
</dbReference>
<reference evidence="2" key="1">
    <citation type="submission" date="2017-01" db="EMBL/GenBank/DDBJ databases">
        <authorList>
            <person name="Varghese N."/>
            <person name="Submissions S."/>
        </authorList>
    </citation>
    <scope>NUCLEOTIDE SEQUENCE [LARGE SCALE GENOMIC DNA]</scope>
    <source>
        <strain evidence="2">DSM 21768</strain>
    </source>
</reference>
<protein>
    <recommendedName>
        <fullName evidence="3">DUF2218 domain-containing protein</fullName>
    </recommendedName>
</protein>
<dbReference type="Gene3D" id="3.30.310.50">
    <property type="entry name" value="Alpha-D-phosphohexomutase, C-terminal domain"/>
    <property type="match status" value="1"/>
</dbReference>
<name>A0A1N7ECJ8_9GAMM</name>
<evidence type="ECO:0000313" key="1">
    <source>
        <dbReference type="EMBL" id="SIR85807.1"/>
    </source>
</evidence>
<dbReference type="AlphaFoldDB" id="A0A1N7ECJ8"/>
<evidence type="ECO:0000313" key="2">
    <source>
        <dbReference type="Proteomes" id="UP000187495"/>
    </source>
</evidence>
<organism evidence="1 2">
    <name type="scientific">Moraxella cuniculi DSM 21768</name>
    <dbReference type="NCBI Taxonomy" id="1122245"/>
    <lineage>
        <taxon>Bacteria</taxon>
        <taxon>Pseudomonadati</taxon>
        <taxon>Pseudomonadota</taxon>
        <taxon>Gammaproteobacteria</taxon>
        <taxon>Moraxellales</taxon>
        <taxon>Moraxellaceae</taxon>
        <taxon>Moraxella</taxon>
    </lineage>
</organism>
<dbReference type="RefSeq" id="WP_076554911.1">
    <property type="nucleotide sequence ID" value="NZ_FTNU01000004.1"/>
</dbReference>
<sequence length="96" mass="10600">MSQAVITTTDGLRIAKRLTNHWQHKFQISSLGDTGFVVHFPSAEVVLLPSADALQVEIRPVEGGSEPMDLAKLQSVVASHIDRMAGEVFDYQWHDA</sequence>
<gene>
    <name evidence="1" type="ORF">SAMN02745664_10450</name>
</gene>
<proteinExistence type="predicted"/>